<dbReference type="Proteomes" id="UP001157502">
    <property type="component" value="Chromosome 30"/>
</dbReference>
<protein>
    <submittedName>
        <fullName evidence="1">Uncharacterized protein</fullName>
    </submittedName>
</protein>
<name>A0ACC2FCD5_DALPE</name>
<proteinExistence type="predicted"/>
<evidence type="ECO:0000313" key="1">
    <source>
        <dbReference type="EMBL" id="KAJ7989005.1"/>
    </source>
</evidence>
<comment type="caution">
    <text evidence="1">The sequence shown here is derived from an EMBL/GenBank/DDBJ whole genome shotgun (WGS) entry which is preliminary data.</text>
</comment>
<accession>A0ACC2FCD5</accession>
<sequence length="214" mass="23504">MDEPLGLPELDRFWERSRPVSGPDKEIRGAPAEPVPLDLCQGTTSSLTPRHLISRLPSGPHSTTADRAPVQLEMFLRSADIFGEEGDAGVTVGKAMRSSRDGSRDNARLHHQSFPPPHFPCHLLTSPGQRLVLLSFTIYLLLSPLCSPPLPSNNLLFFLTISTISSPTNACSSAFPACPSPICHLLFSFLRATCKRNRRAGERFIRGLVTVHRT</sequence>
<evidence type="ECO:0000313" key="2">
    <source>
        <dbReference type="Proteomes" id="UP001157502"/>
    </source>
</evidence>
<keyword evidence="2" id="KW-1185">Reference proteome</keyword>
<gene>
    <name evidence="1" type="ORF">DPEC_G00315060</name>
</gene>
<organism evidence="1 2">
    <name type="scientific">Dallia pectoralis</name>
    <name type="common">Alaska blackfish</name>
    <dbReference type="NCBI Taxonomy" id="75939"/>
    <lineage>
        <taxon>Eukaryota</taxon>
        <taxon>Metazoa</taxon>
        <taxon>Chordata</taxon>
        <taxon>Craniata</taxon>
        <taxon>Vertebrata</taxon>
        <taxon>Euteleostomi</taxon>
        <taxon>Actinopterygii</taxon>
        <taxon>Neopterygii</taxon>
        <taxon>Teleostei</taxon>
        <taxon>Protacanthopterygii</taxon>
        <taxon>Esociformes</taxon>
        <taxon>Umbridae</taxon>
        <taxon>Dallia</taxon>
    </lineage>
</organism>
<dbReference type="EMBL" id="CM055757">
    <property type="protein sequence ID" value="KAJ7989005.1"/>
    <property type="molecule type" value="Genomic_DNA"/>
</dbReference>
<reference evidence="1" key="1">
    <citation type="submission" date="2021-05" db="EMBL/GenBank/DDBJ databases">
        <authorList>
            <person name="Pan Q."/>
            <person name="Jouanno E."/>
            <person name="Zahm M."/>
            <person name="Klopp C."/>
            <person name="Cabau C."/>
            <person name="Louis A."/>
            <person name="Berthelot C."/>
            <person name="Parey E."/>
            <person name="Roest Crollius H."/>
            <person name="Montfort J."/>
            <person name="Robinson-Rechavi M."/>
            <person name="Bouchez O."/>
            <person name="Lampietro C."/>
            <person name="Lopez Roques C."/>
            <person name="Donnadieu C."/>
            <person name="Postlethwait J."/>
            <person name="Bobe J."/>
            <person name="Dillon D."/>
            <person name="Chandos A."/>
            <person name="von Hippel F."/>
            <person name="Guiguen Y."/>
        </authorList>
    </citation>
    <scope>NUCLEOTIDE SEQUENCE</scope>
    <source>
        <strain evidence="1">YG-Jan2019</strain>
    </source>
</reference>